<dbReference type="Pfam" id="PF15017">
    <property type="entry name" value="WRNPLPNID"/>
    <property type="match status" value="1"/>
</dbReference>
<comment type="subcellular location">
    <subcellularLocation>
        <location evidence="2">Cytoplasm</location>
        <location evidence="2">Cytoskeleton</location>
        <location evidence="2">Microtubule organizing center</location>
        <location evidence="2">Centrosome</location>
    </subcellularLocation>
    <subcellularLocation>
        <location evidence="1">Nucleus</location>
    </subcellularLocation>
</comment>
<dbReference type="GO" id="GO:0045893">
    <property type="term" value="P:positive regulation of DNA-templated transcription"/>
    <property type="evidence" value="ECO:0007669"/>
    <property type="project" value="TreeGrafter"/>
</dbReference>
<dbReference type="GO" id="GO:0005654">
    <property type="term" value="C:nucleoplasm"/>
    <property type="evidence" value="ECO:0007669"/>
    <property type="project" value="TreeGrafter"/>
</dbReference>
<dbReference type="PANTHER" id="PTHR15404:SF2">
    <property type="entry name" value="PROTEIN AF1Q"/>
    <property type="match status" value="1"/>
</dbReference>
<evidence type="ECO:0000256" key="8">
    <source>
        <dbReference type="ARBA" id="ARBA00023242"/>
    </source>
</evidence>
<dbReference type="GeneTree" id="ENSGT00390000009895"/>
<evidence type="ECO:0000256" key="4">
    <source>
        <dbReference type="ARBA" id="ARBA00021807"/>
    </source>
</evidence>
<evidence type="ECO:0000313" key="12">
    <source>
        <dbReference type="Proteomes" id="UP000694547"/>
    </source>
</evidence>
<dbReference type="Ensembl" id="ENSPEMT00000042630.1">
    <property type="protein sequence ID" value="ENSPEMP00000029153.1"/>
    <property type="gene ID" value="ENSPEMG00000029974.1"/>
</dbReference>
<dbReference type="GO" id="GO:0090200">
    <property type="term" value="P:positive regulation of release of cytochrome c from mitochondria"/>
    <property type="evidence" value="ECO:0007669"/>
    <property type="project" value="TreeGrafter"/>
</dbReference>
<name>A0A8C8UEU0_PERMB</name>
<dbReference type="GO" id="GO:0097190">
    <property type="term" value="P:apoptotic signaling pathway"/>
    <property type="evidence" value="ECO:0007669"/>
    <property type="project" value="InterPro"/>
</dbReference>
<reference evidence="11" key="3">
    <citation type="submission" date="2025-09" db="UniProtKB">
        <authorList>
            <consortium name="Ensembl"/>
        </authorList>
    </citation>
    <scope>IDENTIFICATION</scope>
</reference>
<keyword evidence="7" id="KW-0206">Cytoskeleton</keyword>
<evidence type="ECO:0000256" key="2">
    <source>
        <dbReference type="ARBA" id="ARBA00004300"/>
    </source>
</evidence>
<keyword evidence="12" id="KW-1185">Reference proteome</keyword>
<dbReference type="GO" id="GO:0005829">
    <property type="term" value="C:cytosol"/>
    <property type="evidence" value="ECO:0007669"/>
    <property type="project" value="TreeGrafter"/>
</dbReference>
<evidence type="ECO:0000256" key="1">
    <source>
        <dbReference type="ARBA" id="ARBA00004123"/>
    </source>
</evidence>
<evidence type="ECO:0000256" key="5">
    <source>
        <dbReference type="ARBA" id="ARBA00022490"/>
    </source>
</evidence>
<keyword evidence="6" id="KW-0832">Ubl conjugation</keyword>
<reference evidence="11" key="2">
    <citation type="submission" date="2025-08" db="UniProtKB">
        <authorList>
            <consortium name="Ensembl"/>
        </authorList>
    </citation>
    <scope>IDENTIFICATION</scope>
</reference>
<comment type="similarity">
    <text evidence="3">Belongs to the MLLT11 family.</text>
</comment>
<evidence type="ECO:0000256" key="9">
    <source>
        <dbReference type="ARBA" id="ARBA00046904"/>
    </source>
</evidence>
<dbReference type="AlphaFoldDB" id="A0A8C8UEU0"/>
<dbReference type="PANTHER" id="PTHR15404">
    <property type="entry name" value="PROTEIN AF1Q"/>
    <property type="match status" value="1"/>
</dbReference>
<evidence type="ECO:0000313" key="11">
    <source>
        <dbReference type="Ensembl" id="ENSPEMP00000029153.1"/>
    </source>
</evidence>
<dbReference type="GO" id="GO:0005813">
    <property type="term" value="C:centrosome"/>
    <property type="evidence" value="ECO:0007669"/>
    <property type="project" value="UniProtKB-SubCell"/>
</dbReference>
<evidence type="ECO:0000259" key="10">
    <source>
        <dbReference type="Pfam" id="PF15017"/>
    </source>
</evidence>
<evidence type="ECO:0000256" key="6">
    <source>
        <dbReference type="ARBA" id="ARBA00022843"/>
    </source>
</evidence>
<dbReference type="InterPro" id="IPR033461">
    <property type="entry name" value="WRNPLPNID"/>
</dbReference>
<comment type="subunit">
    <text evidence="9">Interacts with HSPA8 and LAMP2 isoform A; the interaction may target MLLT11 for degradation via chaperone-mediated autophagy. Interacts with TCF7.</text>
</comment>
<proteinExistence type="inferred from homology"/>
<keyword evidence="8" id="KW-0539">Nucleus</keyword>
<evidence type="ECO:0000256" key="3">
    <source>
        <dbReference type="ARBA" id="ARBA00008177"/>
    </source>
</evidence>
<feature type="domain" description="Putative WW-binding" evidence="10">
    <location>
        <begin position="9"/>
        <end position="79"/>
    </location>
</feature>
<dbReference type="InterPro" id="IPR026778">
    <property type="entry name" value="MLLT11_fam"/>
</dbReference>
<accession>A0A8C8UEU0</accession>
<sequence>MRGPVSSRSSSFLFWRMPTPELYASELEGLRLSDIHTYKIKDSSVRKVGQQAIRAEREKNIKGGVLLEYSTFNFFGAPIAGLSLTM</sequence>
<dbReference type="Proteomes" id="UP000694547">
    <property type="component" value="Chromosome 2"/>
</dbReference>
<organism evidence="11 12">
    <name type="scientific">Peromyscus maniculatus bairdii</name>
    <name type="common">Prairie deer mouse</name>
    <dbReference type="NCBI Taxonomy" id="230844"/>
    <lineage>
        <taxon>Eukaryota</taxon>
        <taxon>Metazoa</taxon>
        <taxon>Chordata</taxon>
        <taxon>Craniata</taxon>
        <taxon>Vertebrata</taxon>
        <taxon>Euteleostomi</taxon>
        <taxon>Mammalia</taxon>
        <taxon>Eutheria</taxon>
        <taxon>Euarchontoglires</taxon>
        <taxon>Glires</taxon>
        <taxon>Rodentia</taxon>
        <taxon>Myomorpha</taxon>
        <taxon>Muroidea</taxon>
        <taxon>Cricetidae</taxon>
        <taxon>Neotominae</taxon>
        <taxon>Peromyscus</taxon>
    </lineage>
</organism>
<keyword evidence="5" id="KW-0963">Cytoplasm</keyword>
<reference evidence="11 12" key="1">
    <citation type="submission" date="2018-10" db="EMBL/GenBank/DDBJ databases">
        <title>Improved assembly of the deer mouse Peromyscus maniculatus genome.</title>
        <authorList>
            <person name="Lassance J.-M."/>
            <person name="Hoekstra H.E."/>
        </authorList>
    </citation>
    <scope>NUCLEOTIDE SEQUENCE [LARGE SCALE GENOMIC DNA]</scope>
</reference>
<protein>
    <recommendedName>
        <fullName evidence="4">Protein AF1q</fullName>
    </recommendedName>
</protein>
<dbReference type="GO" id="GO:0051901">
    <property type="term" value="P:positive regulation of mitochondrial depolarization"/>
    <property type="evidence" value="ECO:0007669"/>
    <property type="project" value="TreeGrafter"/>
</dbReference>
<evidence type="ECO:0000256" key="7">
    <source>
        <dbReference type="ARBA" id="ARBA00023212"/>
    </source>
</evidence>